<keyword evidence="1 6" id="KW-0732">Signal</keyword>
<dbReference type="InterPro" id="IPR036328">
    <property type="entry name" value="MliC_sf"/>
</dbReference>
<evidence type="ECO:0000256" key="2">
    <source>
        <dbReference type="ARBA" id="ARBA00023136"/>
    </source>
</evidence>
<evidence type="ECO:0000256" key="4">
    <source>
        <dbReference type="ARBA" id="ARBA00023288"/>
    </source>
</evidence>
<evidence type="ECO:0000259" key="7">
    <source>
        <dbReference type="Pfam" id="PF09864"/>
    </source>
</evidence>
<organism evidence="8 9">
    <name type="scientific">Pseudoxanthomonas daejeonensis</name>
    <dbReference type="NCBI Taxonomy" id="266062"/>
    <lineage>
        <taxon>Bacteria</taxon>
        <taxon>Pseudomonadati</taxon>
        <taxon>Pseudomonadota</taxon>
        <taxon>Gammaproteobacteria</taxon>
        <taxon>Lysobacterales</taxon>
        <taxon>Lysobacteraceae</taxon>
        <taxon>Pseudoxanthomonas</taxon>
    </lineage>
</organism>
<reference evidence="8 9" key="1">
    <citation type="submission" date="2017-10" db="EMBL/GenBank/DDBJ databases">
        <title>Whole genome sequencing of members of genus Pseudoxanthomonas.</title>
        <authorList>
            <person name="Kumar S."/>
            <person name="Bansal K."/>
            <person name="Kaur A."/>
            <person name="Patil P."/>
            <person name="Sharma S."/>
            <person name="Patil P.B."/>
        </authorList>
    </citation>
    <scope>NUCLEOTIDE SEQUENCE [LARGE SCALE GENOMIC DNA]</scope>
    <source>
        <strain evidence="8 9">DSM 17801</strain>
    </source>
</reference>
<feature type="region of interest" description="Disordered" evidence="5">
    <location>
        <begin position="109"/>
        <end position="147"/>
    </location>
</feature>
<evidence type="ECO:0000313" key="8">
    <source>
        <dbReference type="EMBL" id="KAF1693061.1"/>
    </source>
</evidence>
<keyword evidence="2" id="KW-0472">Membrane</keyword>
<evidence type="ECO:0000256" key="3">
    <source>
        <dbReference type="ARBA" id="ARBA00023139"/>
    </source>
</evidence>
<feature type="chain" id="PRO_5047401607" description="C-type lysozyme inhibitor domain-containing protein" evidence="6">
    <location>
        <begin position="25"/>
        <end position="147"/>
    </location>
</feature>
<feature type="compositionally biased region" description="Low complexity" evidence="5">
    <location>
        <begin position="52"/>
        <end position="61"/>
    </location>
</feature>
<evidence type="ECO:0000256" key="1">
    <source>
        <dbReference type="ARBA" id="ARBA00022729"/>
    </source>
</evidence>
<evidence type="ECO:0000256" key="5">
    <source>
        <dbReference type="SAM" id="MobiDB-lite"/>
    </source>
</evidence>
<gene>
    <name evidence="8" type="ORF">CSC65_13190</name>
</gene>
<evidence type="ECO:0000313" key="9">
    <source>
        <dbReference type="Proteomes" id="UP000788419"/>
    </source>
</evidence>
<keyword evidence="3" id="KW-0564">Palmitate</keyword>
<protein>
    <recommendedName>
        <fullName evidence="7">C-type lysozyme inhibitor domain-containing protein</fullName>
    </recommendedName>
</protein>
<accession>A0ABQ6Z4S3</accession>
<proteinExistence type="predicted"/>
<dbReference type="SUPFAM" id="SSF141488">
    <property type="entry name" value="YdhA-like"/>
    <property type="match status" value="1"/>
</dbReference>
<dbReference type="Gene3D" id="2.40.128.200">
    <property type="match status" value="1"/>
</dbReference>
<feature type="region of interest" description="Disordered" evidence="5">
    <location>
        <begin position="36"/>
        <end position="70"/>
    </location>
</feature>
<comment type="caution">
    <text evidence="8">The sequence shown here is derived from an EMBL/GenBank/DDBJ whole genome shotgun (WGS) entry which is preliminary data.</text>
</comment>
<feature type="domain" description="C-type lysozyme inhibitor" evidence="7">
    <location>
        <begin position="71"/>
        <end position="130"/>
    </location>
</feature>
<dbReference type="RefSeq" id="WP_162411061.1">
    <property type="nucleotide sequence ID" value="NZ_CP093331.1"/>
</dbReference>
<evidence type="ECO:0000256" key="6">
    <source>
        <dbReference type="SAM" id="SignalP"/>
    </source>
</evidence>
<dbReference type="Proteomes" id="UP000788419">
    <property type="component" value="Unassembled WGS sequence"/>
</dbReference>
<dbReference type="EMBL" id="PDWN01000013">
    <property type="protein sequence ID" value="KAF1693061.1"/>
    <property type="molecule type" value="Genomic_DNA"/>
</dbReference>
<dbReference type="Pfam" id="PF09864">
    <property type="entry name" value="MliC"/>
    <property type="match status" value="1"/>
</dbReference>
<keyword evidence="4" id="KW-0449">Lipoprotein</keyword>
<feature type="signal peptide" evidence="6">
    <location>
        <begin position="1"/>
        <end position="24"/>
    </location>
</feature>
<name>A0ABQ6Z4S3_9GAMM</name>
<sequence>MSGGAAATRLAAMASGAGLILVLAAGCRPAEPEAVVPRPAAQASPPAPAPVQPTASATAAPNPGTPVESHWQCGDQRVAARLDPASQTLTLIHERGQLALPQSVATSGTRYADENGNEFRSGESGATLTLSGTPARECSQVTNGASG</sequence>
<dbReference type="InterPro" id="IPR018660">
    <property type="entry name" value="MliC"/>
</dbReference>
<keyword evidence="9" id="KW-1185">Reference proteome</keyword>